<accession>W3XAX8</accession>
<dbReference type="eggNOG" id="ENOG502S4Z8">
    <property type="taxonomic scope" value="Eukaryota"/>
</dbReference>
<dbReference type="HOGENOM" id="CLU_028686_0_0_1"/>
<dbReference type="OMA" id="KNAISIW"/>
<dbReference type="InParanoid" id="W3XAX8"/>
<dbReference type="STRING" id="1229662.W3XAX8"/>
<sequence length="391" mass="42794">MVSANYVGGLLARASWLSTLSADSDTARESYKQNTYAGIKTLQNWYDRDTGLWDSTGWWNSANCLTTLADLANLKNVDLSDAGINIADIIQNTYEQAQETQVTASKVIDEGGLPRSSYVRIPKLPKTVSKRGFDNFLNDYYDDEGWWALAMIASHDLGVQGLGDQEYIQAALEIFEDMHKGNSSCGGIYWSKVGTYTNAIANELYLKVAASLANRMSNKQYYLDIAVTQWNWFKNIGLINSDNLINDGLDDSCHNNGQKTWSYNQGVVLGGLVELYKATSDATYLVEAQTIASAAINLLTVNSTLVEGCEPNCGSDGNQFKGVFMRNLMELQNVAPKDTYKAFILHNADSIWNNDNNATQFGVAWAGPYTTADAGSQSSALDAMVAAIAVV</sequence>
<name>W3XAX8_PESFW</name>
<dbReference type="OrthoDB" id="9984024at2759"/>
<dbReference type="PANTHER" id="PTHR47791:SF1">
    <property type="entry name" value="ENDO MANNANASE, GH76 FAMILY (EUROFUNG)"/>
    <property type="match status" value="1"/>
</dbReference>
<dbReference type="Proteomes" id="UP000030651">
    <property type="component" value="Unassembled WGS sequence"/>
</dbReference>
<dbReference type="InterPro" id="IPR053169">
    <property type="entry name" value="MUG_Protein"/>
</dbReference>
<dbReference type="Pfam" id="PF03663">
    <property type="entry name" value="Glyco_hydro_76"/>
    <property type="match status" value="1"/>
</dbReference>
<dbReference type="KEGG" id="pfy:PFICI_04478"/>
<evidence type="ECO:0008006" key="3">
    <source>
        <dbReference type="Google" id="ProtNLM"/>
    </source>
</evidence>
<protein>
    <recommendedName>
        <fullName evidence="3">Mannan endo-1,6-alpha-mannosidase</fullName>
    </recommendedName>
</protein>
<keyword evidence="2" id="KW-1185">Reference proteome</keyword>
<gene>
    <name evidence="1" type="ORF">PFICI_04478</name>
</gene>
<organism evidence="1 2">
    <name type="scientific">Pestalotiopsis fici (strain W106-1 / CGMCC3.15140)</name>
    <dbReference type="NCBI Taxonomy" id="1229662"/>
    <lineage>
        <taxon>Eukaryota</taxon>
        <taxon>Fungi</taxon>
        <taxon>Dikarya</taxon>
        <taxon>Ascomycota</taxon>
        <taxon>Pezizomycotina</taxon>
        <taxon>Sordariomycetes</taxon>
        <taxon>Xylariomycetidae</taxon>
        <taxon>Amphisphaeriales</taxon>
        <taxon>Sporocadaceae</taxon>
        <taxon>Pestalotiopsis</taxon>
    </lineage>
</organism>
<dbReference type="InterPro" id="IPR008928">
    <property type="entry name" value="6-hairpin_glycosidase_sf"/>
</dbReference>
<proteinExistence type="predicted"/>
<dbReference type="SUPFAM" id="SSF48208">
    <property type="entry name" value="Six-hairpin glycosidases"/>
    <property type="match status" value="1"/>
</dbReference>
<evidence type="ECO:0000313" key="2">
    <source>
        <dbReference type="Proteomes" id="UP000030651"/>
    </source>
</evidence>
<dbReference type="PANTHER" id="PTHR47791">
    <property type="entry name" value="MEIOTICALLY UP-REGULATED GENE 191 PROTEIN"/>
    <property type="match status" value="1"/>
</dbReference>
<dbReference type="GO" id="GO:0005975">
    <property type="term" value="P:carbohydrate metabolic process"/>
    <property type="evidence" value="ECO:0007669"/>
    <property type="project" value="InterPro"/>
</dbReference>
<dbReference type="InterPro" id="IPR005198">
    <property type="entry name" value="Glyco_hydro_76"/>
</dbReference>
<reference evidence="2" key="1">
    <citation type="journal article" date="2015" name="BMC Genomics">
        <title>Genomic and transcriptomic analysis of the endophytic fungus Pestalotiopsis fici reveals its lifestyle and high potential for synthesis of natural products.</title>
        <authorList>
            <person name="Wang X."/>
            <person name="Zhang X."/>
            <person name="Liu L."/>
            <person name="Xiang M."/>
            <person name="Wang W."/>
            <person name="Sun X."/>
            <person name="Che Y."/>
            <person name="Guo L."/>
            <person name="Liu G."/>
            <person name="Guo L."/>
            <person name="Wang C."/>
            <person name="Yin W.B."/>
            <person name="Stadler M."/>
            <person name="Zhang X."/>
            <person name="Liu X."/>
        </authorList>
    </citation>
    <scope>NUCLEOTIDE SEQUENCE [LARGE SCALE GENOMIC DNA]</scope>
    <source>
        <strain evidence="2">W106-1 / CGMCC3.15140</strain>
    </source>
</reference>
<evidence type="ECO:0000313" key="1">
    <source>
        <dbReference type="EMBL" id="ETS82602.1"/>
    </source>
</evidence>
<dbReference type="AlphaFoldDB" id="W3XAX8"/>
<dbReference type="GeneID" id="19269491"/>
<dbReference type="RefSeq" id="XP_007831250.1">
    <property type="nucleotide sequence ID" value="XM_007833059.1"/>
</dbReference>
<dbReference type="Gene3D" id="1.50.10.20">
    <property type="match status" value="1"/>
</dbReference>
<dbReference type="EMBL" id="KI912111">
    <property type="protein sequence ID" value="ETS82602.1"/>
    <property type="molecule type" value="Genomic_DNA"/>
</dbReference>